<accession>A0A0N0BGB0</accession>
<gene>
    <name evidence="2" type="ORF">WN51_00599</name>
</gene>
<name>A0A0N0BGB0_9HYME</name>
<sequence length="302" mass="34540">MTSHHTAEEILFSKIVLINSTFPVNLVDILTSILHERQYEGKNNSVPIISRFSDFLKWNPPQSCASLTLVSDSHGYSTNTYLELPERHTDTVLTQSDGRSRPRSSPILYQHSNKYSDPTHTGTFGNKGRNRTWKGSVRVDRYKAKPRQKNPWLAPKSDVATVFRSHSQTSIQQISKRRYTEETLVFKIMIGLIAKKFLIFMEHSAARKKQQQKKMAKNSNCNEETLLTFEKFLLIRTLMSSIEMKDCKYPLCFKKSNQGDHPASSTKLPVQMAQLNSPRRMSSVLSSLVNLDSPTKNPVEME</sequence>
<feature type="region of interest" description="Disordered" evidence="1">
    <location>
        <begin position="87"/>
        <end position="112"/>
    </location>
</feature>
<protein>
    <submittedName>
        <fullName evidence="2">Uncharacterized protein</fullName>
    </submittedName>
</protein>
<dbReference type="Proteomes" id="UP000053105">
    <property type="component" value="Unassembled WGS sequence"/>
</dbReference>
<dbReference type="AlphaFoldDB" id="A0A0N0BGB0"/>
<evidence type="ECO:0000313" key="3">
    <source>
        <dbReference type="Proteomes" id="UP000053105"/>
    </source>
</evidence>
<proteinExistence type="predicted"/>
<dbReference type="EMBL" id="KQ435788">
    <property type="protein sequence ID" value="KOX74534.1"/>
    <property type="molecule type" value="Genomic_DNA"/>
</dbReference>
<evidence type="ECO:0000256" key="1">
    <source>
        <dbReference type="SAM" id="MobiDB-lite"/>
    </source>
</evidence>
<evidence type="ECO:0000313" key="2">
    <source>
        <dbReference type="EMBL" id="KOX74534.1"/>
    </source>
</evidence>
<organism evidence="2 3">
    <name type="scientific">Melipona quadrifasciata</name>
    <dbReference type="NCBI Taxonomy" id="166423"/>
    <lineage>
        <taxon>Eukaryota</taxon>
        <taxon>Metazoa</taxon>
        <taxon>Ecdysozoa</taxon>
        <taxon>Arthropoda</taxon>
        <taxon>Hexapoda</taxon>
        <taxon>Insecta</taxon>
        <taxon>Pterygota</taxon>
        <taxon>Neoptera</taxon>
        <taxon>Endopterygota</taxon>
        <taxon>Hymenoptera</taxon>
        <taxon>Apocrita</taxon>
        <taxon>Aculeata</taxon>
        <taxon>Apoidea</taxon>
        <taxon>Anthophila</taxon>
        <taxon>Apidae</taxon>
        <taxon>Melipona</taxon>
    </lineage>
</organism>
<reference evidence="2 3" key="1">
    <citation type="submission" date="2015-07" db="EMBL/GenBank/DDBJ databases">
        <title>The genome of Melipona quadrifasciata.</title>
        <authorList>
            <person name="Pan H."/>
            <person name="Kapheim K."/>
        </authorList>
    </citation>
    <scope>NUCLEOTIDE SEQUENCE [LARGE SCALE GENOMIC DNA]</scope>
    <source>
        <strain evidence="2">0111107301</strain>
        <tissue evidence="2">Whole body</tissue>
    </source>
</reference>
<keyword evidence="3" id="KW-1185">Reference proteome</keyword>